<dbReference type="Proteomes" id="UP001652740">
    <property type="component" value="Unplaced"/>
</dbReference>
<evidence type="ECO:0000256" key="3">
    <source>
        <dbReference type="ARBA" id="ARBA00012646"/>
    </source>
</evidence>
<dbReference type="RefSeq" id="XP_026757466.2">
    <property type="nucleotide sequence ID" value="XM_026901665.3"/>
</dbReference>
<comment type="similarity">
    <text evidence="2">Belongs to the histidine acid phosphatase family.</text>
</comment>
<protein>
    <recommendedName>
        <fullName evidence="3">acid phosphatase</fullName>
        <ecNumber evidence="3">3.1.3.2</ecNumber>
    </recommendedName>
</protein>
<evidence type="ECO:0000256" key="5">
    <source>
        <dbReference type="ARBA" id="ARBA00022801"/>
    </source>
</evidence>
<dbReference type="Gene3D" id="3.40.50.1240">
    <property type="entry name" value="Phosphoglycerate mutase-like"/>
    <property type="match status" value="1"/>
</dbReference>
<dbReference type="GO" id="GO:0003993">
    <property type="term" value="F:acid phosphatase activity"/>
    <property type="evidence" value="ECO:0007669"/>
    <property type="project" value="UniProtKB-EC"/>
</dbReference>
<dbReference type="InterPro" id="IPR050645">
    <property type="entry name" value="Histidine_acid_phosphatase"/>
</dbReference>
<dbReference type="InterPro" id="IPR029033">
    <property type="entry name" value="His_PPase_superfam"/>
</dbReference>
<comment type="catalytic activity">
    <reaction evidence="1">
        <text>a phosphate monoester + H2O = an alcohol + phosphate</text>
        <dbReference type="Rhea" id="RHEA:15017"/>
        <dbReference type="ChEBI" id="CHEBI:15377"/>
        <dbReference type="ChEBI" id="CHEBI:30879"/>
        <dbReference type="ChEBI" id="CHEBI:43474"/>
        <dbReference type="ChEBI" id="CHEBI:67140"/>
        <dbReference type="EC" id="3.1.3.2"/>
    </reaction>
</comment>
<dbReference type="CDD" id="cd07061">
    <property type="entry name" value="HP_HAP_like"/>
    <property type="match status" value="1"/>
</dbReference>
<feature type="chain" id="PRO_5047319430" description="acid phosphatase" evidence="8">
    <location>
        <begin position="17"/>
        <end position="388"/>
    </location>
</feature>
<keyword evidence="9" id="KW-1185">Reference proteome</keyword>
<keyword evidence="6" id="KW-1015">Disulfide bond</keyword>
<dbReference type="InParanoid" id="A0A6J1WQP0"/>
<dbReference type="SUPFAM" id="SSF53254">
    <property type="entry name" value="Phosphoglycerate mutase-like"/>
    <property type="match status" value="1"/>
</dbReference>
<dbReference type="KEGG" id="gmw:113517103"/>
<evidence type="ECO:0000256" key="4">
    <source>
        <dbReference type="ARBA" id="ARBA00022729"/>
    </source>
</evidence>
<dbReference type="GeneID" id="113517103"/>
<gene>
    <name evidence="10" type="primary">LOC113517103</name>
</gene>
<dbReference type="EC" id="3.1.3.2" evidence="3"/>
<keyword evidence="5" id="KW-0378">Hydrolase</keyword>
<feature type="signal peptide" evidence="8">
    <location>
        <begin position="1"/>
        <end position="16"/>
    </location>
</feature>
<sequence length="388" mass="44159">MRRLIVSIVTFVVAWGEDTTVGRVVEPSNSVVPDGLADTDLLLAFVVFRHGDRTPDLEELDLYSHDANNKDVFFPYGMKALTNKGKQRGYLVGEYIRRRYDELISRLYLPDEIKVRTTEYARTKMTALTALAAMYPPLPAQKWNPGLEWQPIPFDTLGASVDDLLYWYYCPRYLWLRNQVYSFPEVKKWLKPYQNLFTYLTEKAGKNITTPEDVFFLDNLFQALENVGIKSPKWAQEVMPQIKEITKIEYAIEFYNAELIKLATGVLMNEILNATNAAIAGDMEQYKLRLYSGHENNVAALMAAVNVFTPHQPNYGATFSLELRKHRSTGQYGFAAVYAKDAGGPGTILPISGCSGSPFCDYETFLNITSDVVWSFKEYETQCTILVQ</sequence>
<dbReference type="PANTHER" id="PTHR11567">
    <property type="entry name" value="ACID PHOSPHATASE-RELATED"/>
    <property type="match status" value="1"/>
</dbReference>
<name>A0A6J1WQP0_GALME</name>
<evidence type="ECO:0000256" key="6">
    <source>
        <dbReference type="ARBA" id="ARBA00023157"/>
    </source>
</evidence>
<dbReference type="InterPro" id="IPR033379">
    <property type="entry name" value="Acid_Pase_AS"/>
</dbReference>
<reference evidence="10" key="1">
    <citation type="submission" date="2025-08" db="UniProtKB">
        <authorList>
            <consortium name="RefSeq"/>
        </authorList>
    </citation>
    <scope>IDENTIFICATION</scope>
    <source>
        <tissue evidence="10">Whole larvae</tissue>
    </source>
</reference>
<evidence type="ECO:0000256" key="1">
    <source>
        <dbReference type="ARBA" id="ARBA00000032"/>
    </source>
</evidence>
<dbReference type="AlphaFoldDB" id="A0A6J1WQP0"/>
<evidence type="ECO:0000313" key="10">
    <source>
        <dbReference type="RefSeq" id="XP_026757466.2"/>
    </source>
</evidence>
<evidence type="ECO:0000313" key="9">
    <source>
        <dbReference type="Proteomes" id="UP001652740"/>
    </source>
</evidence>
<evidence type="ECO:0000256" key="7">
    <source>
        <dbReference type="ARBA" id="ARBA00023180"/>
    </source>
</evidence>
<proteinExistence type="inferred from homology"/>
<accession>A0A6J1WQP0</accession>
<dbReference type="PROSITE" id="PS00616">
    <property type="entry name" value="HIS_ACID_PHOSPHAT_1"/>
    <property type="match status" value="1"/>
</dbReference>
<keyword evidence="4 8" id="KW-0732">Signal</keyword>
<dbReference type="InterPro" id="IPR000560">
    <property type="entry name" value="His_Pase_clade-2"/>
</dbReference>
<dbReference type="PANTHER" id="PTHR11567:SF211">
    <property type="entry name" value="PROSTATIC ACID PHOSPHATASE"/>
    <property type="match status" value="1"/>
</dbReference>
<evidence type="ECO:0000256" key="8">
    <source>
        <dbReference type="SAM" id="SignalP"/>
    </source>
</evidence>
<dbReference type="Pfam" id="PF00328">
    <property type="entry name" value="His_Phos_2"/>
    <property type="match status" value="1"/>
</dbReference>
<keyword evidence="7" id="KW-0325">Glycoprotein</keyword>
<organism evidence="9 10">
    <name type="scientific">Galleria mellonella</name>
    <name type="common">Greater wax moth</name>
    <dbReference type="NCBI Taxonomy" id="7137"/>
    <lineage>
        <taxon>Eukaryota</taxon>
        <taxon>Metazoa</taxon>
        <taxon>Ecdysozoa</taxon>
        <taxon>Arthropoda</taxon>
        <taxon>Hexapoda</taxon>
        <taxon>Insecta</taxon>
        <taxon>Pterygota</taxon>
        <taxon>Neoptera</taxon>
        <taxon>Endopterygota</taxon>
        <taxon>Lepidoptera</taxon>
        <taxon>Glossata</taxon>
        <taxon>Ditrysia</taxon>
        <taxon>Pyraloidea</taxon>
        <taxon>Pyralidae</taxon>
        <taxon>Galleriinae</taxon>
        <taxon>Galleria</taxon>
    </lineage>
</organism>
<evidence type="ECO:0000256" key="2">
    <source>
        <dbReference type="ARBA" id="ARBA00005375"/>
    </source>
</evidence>